<evidence type="ECO:0000259" key="10">
    <source>
        <dbReference type="Pfam" id="PF21924"/>
    </source>
</evidence>
<dbReference type="GO" id="GO:0010165">
    <property type="term" value="P:response to X-ray"/>
    <property type="evidence" value="ECO:0007669"/>
    <property type="project" value="TreeGrafter"/>
</dbReference>
<evidence type="ECO:0000313" key="11">
    <source>
        <dbReference type="EMBL" id="JAG31412.1"/>
    </source>
</evidence>
<feature type="region of interest" description="Disordered" evidence="7">
    <location>
        <begin position="238"/>
        <end position="258"/>
    </location>
</feature>
<dbReference type="InterPro" id="IPR009089">
    <property type="entry name" value="XRCC4_N_sf"/>
</dbReference>
<comment type="similarity">
    <text evidence="6">Belongs to the XRCC4-XLF family. XRCC4 subfamily.</text>
</comment>
<feature type="chain" id="PRO_5002053489" evidence="8">
    <location>
        <begin position="24"/>
        <end position="305"/>
    </location>
</feature>
<dbReference type="Gene3D" id="2.170.210.10">
    <property type="entry name" value="DNA double-strand break repair and VJ recombination XRCC4, N-terminal"/>
    <property type="match status" value="1"/>
</dbReference>
<dbReference type="InterPro" id="IPR053961">
    <property type="entry name" value="XRCC4_N"/>
</dbReference>
<proteinExistence type="inferred from homology"/>
<evidence type="ECO:0000256" key="7">
    <source>
        <dbReference type="SAM" id="MobiDB-lite"/>
    </source>
</evidence>
<dbReference type="InterPro" id="IPR014751">
    <property type="entry name" value="XRCC4-like_C"/>
</dbReference>
<dbReference type="InterPro" id="IPR010585">
    <property type="entry name" value="DNA_repair_prot_XRCC4"/>
</dbReference>
<sequence length="305" mass="34681">VKLSLFLLYSLVVSILLPNEVLVFCVPKGTYLAEIEKIYPLPLWIMSSELTIVTIIDSSSGKVLKLQGKWTGNDVQLLINDGASSWTGRFNLDEVEEETLSQLELERNQYLERMKSALGTTTVNSKYRYTFEDDSLMWAKIVTPDFSVLHGRITFRPVAASSHGELVRSLLDSYGSVLEELSESVARYNRLEREYQEINSSFEDCCRIKTEMESTLYTKFAMILNEKKEYVRRVTGEYPTENFGPKPSSDTKSCSSRDITTVSWEDFSKVVKRDASASGERPSKKLMLEPQASTSRDSLDDDMDM</sequence>
<feature type="signal peptide" evidence="8">
    <location>
        <begin position="1"/>
        <end position="23"/>
    </location>
</feature>
<evidence type="ECO:0000256" key="1">
    <source>
        <dbReference type="ARBA" id="ARBA00004123"/>
    </source>
</evidence>
<keyword evidence="8" id="KW-0732">Signal</keyword>
<dbReference type="EMBL" id="GBHO01012192">
    <property type="protein sequence ID" value="JAG31412.1"/>
    <property type="molecule type" value="Transcribed_RNA"/>
</dbReference>
<dbReference type="GO" id="GO:0006303">
    <property type="term" value="P:double-strand break repair via nonhomologous end joining"/>
    <property type="evidence" value="ECO:0007669"/>
    <property type="project" value="TreeGrafter"/>
</dbReference>
<dbReference type="GO" id="GO:0005958">
    <property type="term" value="C:DNA-dependent protein kinase-DNA ligase 4 complex"/>
    <property type="evidence" value="ECO:0007669"/>
    <property type="project" value="TreeGrafter"/>
</dbReference>
<dbReference type="Pfam" id="PF21924">
    <property type="entry name" value="XRCC4_CC"/>
    <property type="match status" value="1"/>
</dbReference>
<feature type="domain" description="XRCC4 N-terminal" evidence="9">
    <location>
        <begin position="66"/>
        <end position="154"/>
    </location>
</feature>
<dbReference type="AlphaFoldDB" id="A0A0A9YEA4"/>
<dbReference type="InterPro" id="IPR038051">
    <property type="entry name" value="XRCC4-like_N_sf"/>
</dbReference>
<feature type="region of interest" description="Disordered" evidence="7">
    <location>
        <begin position="273"/>
        <end position="305"/>
    </location>
</feature>
<dbReference type="SUPFAM" id="SSF58022">
    <property type="entry name" value="XRCC4, C-terminal oligomerization domain"/>
    <property type="match status" value="1"/>
</dbReference>
<evidence type="ECO:0000259" key="9">
    <source>
        <dbReference type="Pfam" id="PF06632"/>
    </source>
</evidence>
<dbReference type="PANTHER" id="PTHR28559">
    <property type="entry name" value="DNA REPAIR PROTEIN XRCC4"/>
    <property type="match status" value="1"/>
</dbReference>
<comment type="subcellular location">
    <subcellularLocation>
        <location evidence="1">Nucleus</location>
    </subcellularLocation>
</comment>
<dbReference type="Gene3D" id="1.20.5.370">
    <property type="match status" value="1"/>
</dbReference>
<dbReference type="SUPFAM" id="SSF50809">
    <property type="entry name" value="XRCC4, N-terminal domain"/>
    <property type="match status" value="1"/>
</dbReference>
<evidence type="ECO:0000256" key="6">
    <source>
        <dbReference type="ARBA" id="ARBA00025728"/>
    </source>
</evidence>
<accession>A0A0A9YEA4</accession>
<dbReference type="PANTHER" id="PTHR28559:SF1">
    <property type="entry name" value="DNA REPAIR PROTEIN XRCC4"/>
    <property type="match status" value="1"/>
</dbReference>
<evidence type="ECO:0000256" key="4">
    <source>
        <dbReference type="ARBA" id="ARBA00023204"/>
    </source>
</evidence>
<keyword evidence="3" id="KW-0233">DNA recombination</keyword>
<reference evidence="11" key="2">
    <citation type="submission" date="2014-07" db="EMBL/GenBank/DDBJ databases">
        <authorList>
            <person name="Hull J."/>
        </authorList>
    </citation>
    <scope>NUCLEOTIDE SEQUENCE</scope>
</reference>
<keyword evidence="5" id="KW-0539">Nucleus</keyword>
<feature type="compositionally biased region" description="Basic and acidic residues" evidence="7">
    <location>
        <begin position="273"/>
        <end position="287"/>
    </location>
</feature>
<organism evidence="11">
    <name type="scientific">Lygus hesperus</name>
    <name type="common">Western plant bug</name>
    <dbReference type="NCBI Taxonomy" id="30085"/>
    <lineage>
        <taxon>Eukaryota</taxon>
        <taxon>Metazoa</taxon>
        <taxon>Ecdysozoa</taxon>
        <taxon>Arthropoda</taxon>
        <taxon>Hexapoda</taxon>
        <taxon>Insecta</taxon>
        <taxon>Pterygota</taxon>
        <taxon>Neoptera</taxon>
        <taxon>Paraneoptera</taxon>
        <taxon>Hemiptera</taxon>
        <taxon>Heteroptera</taxon>
        <taxon>Panheteroptera</taxon>
        <taxon>Cimicomorpha</taxon>
        <taxon>Miridae</taxon>
        <taxon>Mirini</taxon>
        <taxon>Lygus</taxon>
    </lineage>
</organism>
<feature type="compositionally biased region" description="Polar residues" evidence="7">
    <location>
        <begin position="248"/>
        <end position="258"/>
    </location>
</feature>
<dbReference type="GO" id="GO:0032807">
    <property type="term" value="C:DNA ligase IV complex"/>
    <property type="evidence" value="ECO:0007669"/>
    <property type="project" value="TreeGrafter"/>
</dbReference>
<dbReference type="Pfam" id="PF06632">
    <property type="entry name" value="XRCC4"/>
    <property type="match status" value="1"/>
</dbReference>
<evidence type="ECO:0000256" key="8">
    <source>
        <dbReference type="SAM" id="SignalP"/>
    </source>
</evidence>
<evidence type="ECO:0000256" key="2">
    <source>
        <dbReference type="ARBA" id="ARBA00022763"/>
    </source>
</evidence>
<dbReference type="GO" id="GO:0003677">
    <property type="term" value="F:DNA binding"/>
    <property type="evidence" value="ECO:0007669"/>
    <property type="project" value="InterPro"/>
</dbReference>
<dbReference type="InterPro" id="IPR053962">
    <property type="entry name" value="XRCC4_CC"/>
</dbReference>
<feature type="domain" description="XRCC4 coiled-coil" evidence="10">
    <location>
        <begin position="189"/>
        <end position="233"/>
    </location>
</feature>
<evidence type="ECO:0000256" key="5">
    <source>
        <dbReference type="ARBA" id="ARBA00023242"/>
    </source>
</evidence>
<evidence type="ECO:0000256" key="3">
    <source>
        <dbReference type="ARBA" id="ARBA00023172"/>
    </source>
</evidence>
<protein>
    <submittedName>
        <fullName evidence="11">DNA repair protein XRCC4</fullName>
    </submittedName>
</protein>
<reference evidence="11" key="1">
    <citation type="journal article" date="2014" name="PLoS ONE">
        <title>Transcriptome-Based Identification of ABC Transporters in the Western Tarnished Plant Bug Lygus hesperus.</title>
        <authorList>
            <person name="Hull J.J."/>
            <person name="Chaney K."/>
            <person name="Geib S.M."/>
            <person name="Fabrick J.A."/>
            <person name="Brent C.S."/>
            <person name="Walsh D."/>
            <person name="Lavine L.C."/>
        </authorList>
    </citation>
    <scope>NUCLEOTIDE SEQUENCE</scope>
</reference>
<gene>
    <name evidence="11" type="primary">Xrcc4_1</name>
    <name evidence="11" type="ORF">CM83_39359</name>
</gene>
<keyword evidence="4" id="KW-0234">DNA repair</keyword>
<feature type="non-terminal residue" evidence="11">
    <location>
        <position position="1"/>
    </location>
</feature>
<keyword evidence="2" id="KW-0227">DNA damage</keyword>
<name>A0A0A9YEA4_LYGHE</name>
<dbReference type="GO" id="GO:0006310">
    <property type="term" value="P:DNA recombination"/>
    <property type="evidence" value="ECO:0007669"/>
    <property type="project" value="UniProtKB-KW"/>
</dbReference>